<dbReference type="RefSeq" id="WP_170213211.1">
    <property type="nucleotide sequence ID" value="NZ_BONH01000018.1"/>
</dbReference>
<evidence type="ECO:0000313" key="3">
    <source>
        <dbReference type="Proteomes" id="UP000659904"/>
    </source>
</evidence>
<name>A0A8J3KN94_9ACTN</name>
<keyword evidence="3" id="KW-1185">Reference proteome</keyword>
<dbReference type="Proteomes" id="UP000659904">
    <property type="component" value="Unassembled WGS sequence"/>
</dbReference>
<protein>
    <recommendedName>
        <fullName evidence="4">Fe2+ or Zn2+ uptake regulation protein</fullName>
    </recommendedName>
</protein>
<keyword evidence="1" id="KW-0479">Metal-binding</keyword>
<reference evidence="2 3" key="1">
    <citation type="submission" date="2021-01" db="EMBL/GenBank/DDBJ databases">
        <title>Whole genome shotgun sequence of Catellatospora citrea NBRC 14495.</title>
        <authorList>
            <person name="Komaki H."/>
            <person name="Tamura T."/>
        </authorList>
    </citation>
    <scope>NUCLEOTIDE SEQUENCE [LARGE SCALE GENOMIC DNA]</scope>
    <source>
        <strain evidence="2 3">NBRC 14495</strain>
    </source>
</reference>
<dbReference type="Pfam" id="PF01475">
    <property type="entry name" value="FUR"/>
    <property type="match status" value="1"/>
</dbReference>
<keyword evidence="1" id="KW-0862">Zinc</keyword>
<dbReference type="AlphaFoldDB" id="A0A8J3KN94"/>
<evidence type="ECO:0008006" key="4">
    <source>
        <dbReference type="Google" id="ProtNLM"/>
    </source>
</evidence>
<sequence>MLAASGTHLSVSNAHRRIPTAADPSTVSRALTRMTFASIVHAITDHAGRPMYGLADRPHQHSVCGDCGHLSEISAPAARVPELSEVATAVFYSTCDNCAFGAADRI</sequence>
<organism evidence="2 3">
    <name type="scientific">Catellatospora citrea</name>
    <dbReference type="NCBI Taxonomy" id="53366"/>
    <lineage>
        <taxon>Bacteria</taxon>
        <taxon>Bacillati</taxon>
        <taxon>Actinomycetota</taxon>
        <taxon>Actinomycetes</taxon>
        <taxon>Micromonosporales</taxon>
        <taxon>Micromonosporaceae</taxon>
        <taxon>Catellatospora</taxon>
    </lineage>
</organism>
<proteinExistence type="predicted"/>
<feature type="binding site" evidence="1">
    <location>
        <position position="67"/>
    </location>
    <ligand>
        <name>Zn(2+)</name>
        <dbReference type="ChEBI" id="CHEBI:29105"/>
    </ligand>
</feature>
<dbReference type="GO" id="GO:0046872">
    <property type="term" value="F:metal ion binding"/>
    <property type="evidence" value="ECO:0007669"/>
    <property type="project" value="UniProtKB-KW"/>
</dbReference>
<dbReference type="SUPFAM" id="SSF46785">
    <property type="entry name" value="Winged helix' DNA-binding domain"/>
    <property type="match status" value="1"/>
</dbReference>
<dbReference type="EMBL" id="BONH01000018">
    <property type="protein sequence ID" value="GIF99004.1"/>
    <property type="molecule type" value="Genomic_DNA"/>
</dbReference>
<evidence type="ECO:0000313" key="2">
    <source>
        <dbReference type="EMBL" id="GIF99004.1"/>
    </source>
</evidence>
<gene>
    <name evidence="2" type="ORF">Cci01nite_40980</name>
</gene>
<dbReference type="InterPro" id="IPR036390">
    <property type="entry name" value="WH_DNA-bd_sf"/>
</dbReference>
<comment type="cofactor">
    <cofactor evidence="1">
        <name>Zn(2+)</name>
        <dbReference type="ChEBI" id="CHEBI:29105"/>
    </cofactor>
    <text evidence="1">Binds 1 zinc ion per subunit.</text>
</comment>
<accession>A0A8J3KN94</accession>
<evidence type="ECO:0000256" key="1">
    <source>
        <dbReference type="PIRSR" id="PIRSR602481-1"/>
    </source>
</evidence>
<dbReference type="InterPro" id="IPR002481">
    <property type="entry name" value="FUR"/>
</dbReference>
<feature type="binding site" evidence="1">
    <location>
        <position position="64"/>
    </location>
    <ligand>
        <name>Zn(2+)</name>
        <dbReference type="ChEBI" id="CHEBI:29105"/>
    </ligand>
</feature>
<dbReference type="GO" id="GO:0003700">
    <property type="term" value="F:DNA-binding transcription factor activity"/>
    <property type="evidence" value="ECO:0007669"/>
    <property type="project" value="InterPro"/>
</dbReference>
<comment type="caution">
    <text evidence="2">The sequence shown here is derived from an EMBL/GenBank/DDBJ whole genome shotgun (WGS) entry which is preliminary data.</text>
</comment>